<dbReference type="SUPFAM" id="SSF54160">
    <property type="entry name" value="Chromo domain-like"/>
    <property type="match status" value="1"/>
</dbReference>
<dbReference type="PROSITE" id="PS50013">
    <property type="entry name" value="CHROMO_2"/>
    <property type="match status" value="1"/>
</dbReference>
<keyword evidence="2" id="KW-0539">Nucleus</keyword>
<name>A0ABM1N1F5_NICVS</name>
<feature type="region of interest" description="Disordered" evidence="3">
    <location>
        <begin position="289"/>
        <end position="316"/>
    </location>
</feature>
<feature type="region of interest" description="Disordered" evidence="3">
    <location>
        <begin position="1"/>
        <end position="32"/>
    </location>
</feature>
<evidence type="ECO:0000256" key="3">
    <source>
        <dbReference type="SAM" id="MobiDB-lite"/>
    </source>
</evidence>
<accession>A0ABM1N1F5</accession>
<feature type="region of interest" description="Disordered" evidence="3">
    <location>
        <begin position="45"/>
        <end position="86"/>
    </location>
</feature>
<dbReference type="InterPro" id="IPR016197">
    <property type="entry name" value="Chromo-like_dom_sf"/>
</dbReference>
<comment type="subcellular location">
    <subcellularLocation>
        <location evidence="1">Nucleus</location>
    </subcellularLocation>
</comment>
<dbReference type="GeneID" id="108565618"/>
<dbReference type="InterPro" id="IPR023780">
    <property type="entry name" value="Chromo_domain"/>
</dbReference>
<gene>
    <name evidence="6 7" type="primary">LOC108565618</name>
</gene>
<evidence type="ECO:0000256" key="1">
    <source>
        <dbReference type="ARBA" id="ARBA00004123"/>
    </source>
</evidence>
<evidence type="ECO:0000313" key="5">
    <source>
        <dbReference type="Proteomes" id="UP000695000"/>
    </source>
</evidence>
<organism evidence="5 7">
    <name type="scientific">Nicrophorus vespilloides</name>
    <name type="common">Boreal carrion beetle</name>
    <dbReference type="NCBI Taxonomy" id="110193"/>
    <lineage>
        <taxon>Eukaryota</taxon>
        <taxon>Metazoa</taxon>
        <taxon>Ecdysozoa</taxon>
        <taxon>Arthropoda</taxon>
        <taxon>Hexapoda</taxon>
        <taxon>Insecta</taxon>
        <taxon>Pterygota</taxon>
        <taxon>Neoptera</taxon>
        <taxon>Endopterygota</taxon>
        <taxon>Coleoptera</taxon>
        <taxon>Polyphaga</taxon>
        <taxon>Staphyliniformia</taxon>
        <taxon>Silphidae</taxon>
        <taxon>Nicrophorinae</taxon>
        <taxon>Nicrophorus</taxon>
    </lineage>
</organism>
<reference evidence="6 7" key="1">
    <citation type="submission" date="2025-05" db="UniProtKB">
        <authorList>
            <consortium name="RefSeq"/>
        </authorList>
    </citation>
    <scope>IDENTIFICATION</scope>
    <source>
        <tissue evidence="6 7">Whole Larva</tissue>
    </source>
</reference>
<keyword evidence="5" id="KW-1185">Reference proteome</keyword>
<evidence type="ECO:0000259" key="4">
    <source>
        <dbReference type="PROSITE" id="PS50013"/>
    </source>
</evidence>
<dbReference type="PANTHER" id="PTHR22812">
    <property type="entry name" value="CHROMOBOX PROTEIN"/>
    <property type="match status" value="1"/>
</dbReference>
<dbReference type="Proteomes" id="UP000695000">
    <property type="component" value="Unplaced"/>
</dbReference>
<proteinExistence type="predicted"/>
<dbReference type="Pfam" id="PF00385">
    <property type="entry name" value="Chromo"/>
    <property type="match status" value="1"/>
</dbReference>
<dbReference type="RefSeq" id="XP_017780655.1">
    <property type="nucleotide sequence ID" value="XM_017925166.1"/>
</dbReference>
<feature type="compositionally biased region" description="Basic and acidic residues" evidence="3">
    <location>
        <begin position="72"/>
        <end position="86"/>
    </location>
</feature>
<feature type="region of interest" description="Disordered" evidence="3">
    <location>
        <begin position="661"/>
        <end position="683"/>
    </location>
</feature>
<dbReference type="InterPro" id="IPR051219">
    <property type="entry name" value="Heterochromatin_chromo-domain"/>
</dbReference>
<dbReference type="InterPro" id="IPR000953">
    <property type="entry name" value="Chromo/chromo_shadow_dom"/>
</dbReference>
<dbReference type="Gene3D" id="2.40.50.40">
    <property type="match status" value="1"/>
</dbReference>
<protein>
    <submittedName>
        <fullName evidence="6 7">Uncharacterized protein LOC108565618 isoform X1</fullName>
    </submittedName>
</protein>
<dbReference type="RefSeq" id="XP_017780654.1">
    <property type="nucleotide sequence ID" value="XM_017925165.1"/>
</dbReference>
<evidence type="ECO:0000256" key="2">
    <source>
        <dbReference type="ARBA" id="ARBA00023242"/>
    </source>
</evidence>
<dbReference type="SMART" id="SM00298">
    <property type="entry name" value="CHROMO"/>
    <property type="match status" value="1"/>
</dbReference>
<evidence type="ECO:0000313" key="6">
    <source>
        <dbReference type="RefSeq" id="XP_017780654.1"/>
    </source>
</evidence>
<feature type="compositionally biased region" description="Polar residues" evidence="3">
    <location>
        <begin position="11"/>
        <end position="20"/>
    </location>
</feature>
<sequence length="1146" mass="127648">MSEDVKMSVEVTVSNESCSSDPAPDPTENSIMEDKMDIEEESFKSFDETLSISAVEEETPKKIEEEQPQPESEPKVEVEAEPEPEKPAEIEIFLDKPEELPPQNINDISDSLIETIENITAEIQNSKPDPPKAAELPVSHDTTEVEDPLSALSDEKCSEVIKESAKQMDLQDVLVCGKCHRVYNFLEAFQQHKSNDNCTENDELKETLNEEKKPQIWAFTLWKNTKFKDGSEEETKMNTSWSIYQLWCNLEAKEKESWIKAGENIQALYEIAAKFEQLKTETIKEVNVDEKLESEQSADSNEPSEERDPLGDDSESEITRIVKGKNKVLKPVQLNSKVIINKERNLFQKPKNYRKAIKVSGDPKTEYPVEKIVSKRYNPRKRTFEYLIKWENFDAEKNSWEPVGNFVNCKLMVEEFEKNWAIQKAQQRLQKSIEKKQMKKQELLEAIGSVGRPQRTSKQKALSQVKQWCGNIEADENLGGKRVYSDDSEDESFEKRLKYEEYSSDSENDTPVVTIKRVQKTQNGVDKIKKVEPITLPDNILIPDSKGIVRINQKQIPSLSSGVYVMSKTAGIIKLDTKTSQLATSGGQTVLKVAPKIGQTSIKVIKKDSINGSSITRTANILKKPPLRNYSGKVYMQKKQNTQMAAKKAAAAAAAASVVCNTDSNQHSSKDSKDDEESDGVEEMDFPTEIQLPAPDSPPPEFTLCPLTGKVLNKDGQPIEPDPEPTEPMRTENIDNLVTLAAADILKDMPEMKEKIIKQETMDIIKTAMENSSAHSIINSEPQIIIKQDMVEPKIVHTIAEHKSKDSILSTALTNANIGVRRTTGIVQKTIVHQQNKGILNRTIVGSRQAPQAIITRISAGNNSLQRSKVIAPRQREQPQIIRKRVLNTTRSLVKRVPEKVYSTTTVSHAQIIHQQPPPQQQQQLQTQVTTFVATPTSGNTVISMPSLLDTDSVPMVITEKASAPEPEVVQPPPVIQEVKPEEIESPVTTVNDQTTMNTISISESEAPLLITGEDGTIYQVAGQNEEGQTILITQGEDGEQQCLLVAPENAGLINQALMKADQQTVQEAEPETVTIAEAPTVEEPLTINTETEDAAADDSQVVAQIVSANPPSPGGTRKVVLMLPDGNFMMTEVTAEQYAALELDK</sequence>
<feature type="domain" description="Chromo" evidence="4">
    <location>
        <begin position="367"/>
        <end position="428"/>
    </location>
</feature>
<evidence type="ECO:0000313" key="7">
    <source>
        <dbReference type="RefSeq" id="XP_017780655.1"/>
    </source>
</evidence>
<feature type="compositionally biased region" description="Acidic residues" evidence="3">
    <location>
        <begin position="674"/>
        <end position="683"/>
    </location>
</feature>